<keyword evidence="2" id="KW-1185">Reference proteome</keyword>
<dbReference type="EMBL" id="VUJX02000007">
    <property type="protein sequence ID" value="KAL0934364.1"/>
    <property type="molecule type" value="Genomic_DNA"/>
</dbReference>
<dbReference type="Proteomes" id="UP000805649">
    <property type="component" value="Unassembled WGS sequence"/>
</dbReference>
<name>A0ACC3YR06_COLTU</name>
<evidence type="ECO:0000313" key="1">
    <source>
        <dbReference type="EMBL" id="KAL0934364.1"/>
    </source>
</evidence>
<evidence type="ECO:0000313" key="2">
    <source>
        <dbReference type="Proteomes" id="UP000805649"/>
    </source>
</evidence>
<organism evidence="1 2">
    <name type="scientific">Colletotrichum truncatum</name>
    <name type="common">Anthracnose fungus</name>
    <name type="synonym">Colletotrichum capsici</name>
    <dbReference type="NCBI Taxonomy" id="5467"/>
    <lineage>
        <taxon>Eukaryota</taxon>
        <taxon>Fungi</taxon>
        <taxon>Dikarya</taxon>
        <taxon>Ascomycota</taxon>
        <taxon>Pezizomycotina</taxon>
        <taxon>Sordariomycetes</taxon>
        <taxon>Hypocreomycetidae</taxon>
        <taxon>Glomerellales</taxon>
        <taxon>Glomerellaceae</taxon>
        <taxon>Colletotrichum</taxon>
        <taxon>Colletotrichum truncatum species complex</taxon>
    </lineage>
</organism>
<protein>
    <submittedName>
        <fullName evidence="1">Prostacyclin synthase</fullName>
    </submittedName>
</protein>
<sequence length="523" mass="58885">MAENDSFVQDGEVHSNTSQPTVVLATAILVLLPLAIVLKRFLFPTFDPREPPVQRPKVPFFGHVISLIREGANFNNRLYKERRLPICTLPMLHGKMYVVNSPGLIAAAMRNHNISFYPFQLEGSATIFDFPQHHREMLADIKILQDVGKLMASTLMKESLQAVNNASLGYCAEVLNAIRPGPMPKSVPVWDWVQEVMAMAAVKALFGKNNMWEKENFEDLCRTFDESLAVLAANVAPNLLAPKAVTARRRMTALMRSFYAEHLDESPDVANIVKGRAKYLRGVGIPSDELSIIEYVIPWAATTNTIPMTFWLLVSVFSNSEYIERIRKEVMAITEIVESKEGDGRDATIHTKNLEAACPFLVACYHEVLRLYVAQVFNRRVMEDLTLEDTDGRQYLLKKNTNMQWATSVTHLMPEIWGDDVESFRPERFLDVTPEDERRRRGVMLPFGGGRHLCPGRFFAQTEIVGFVGALALGFDLEDVEVPPAGVPALAAAARHPAKGRGNEQIQISRRNGWEDVNWQFVC</sequence>
<accession>A0ACC3YR06</accession>
<proteinExistence type="predicted"/>
<comment type="caution">
    <text evidence="1">The sequence shown here is derived from an EMBL/GenBank/DDBJ whole genome shotgun (WGS) entry which is preliminary data.</text>
</comment>
<reference evidence="1 2" key="1">
    <citation type="journal article" date="2020" name="Phytopathology">
        <title>Genome Sequence Resources of Colletotrichum truncatum, C. plurivorum, C. musicola, and C. sojae: Four Species Pathogenic to Soybean (Glycine max).</title>
        <authorList>
            <person name="Rogerio F."/>
            <person name="Boufleur T.R."/>
            <person name="Ciampi-Guillardi M."/>
            <person name="Sukno S.A."/>
            <person name="Thon M.R."/>
            <person name="Massola Junior N.S."/>
            <person name="Baroncelli R."/>
        </authorList>
    </citation>
    <scope>NUCLEOTIDE SEQUENCE [LARGE SCALE GENOMIC DNA]</scope>
    <source>
        <strain evidence="1 2">CMES1059</strain>
    </source>
</reference>
<gene>
    <name evidence="1" type="ORF">CTRU02_211163</name>
</gene>